<accession>A0A3N2QAT8</accession>
<dbReference type="GO" id="GO:0006260">
    <property type="term" value="P:DNA replication"/>
    <property type="evidence" value="ECO:0007669"/>
    <property type="project" value="UniProtKB-KW"/>
</dbReference>
<dbReference type="PIRSF" id="PIRSF001604">
    <property type="entry name" value="LigA"/>
    <property type="match status" value="1"/>
</dbReference>
<dbReference type="InterPro" id="IPR001679">
    <property type="entry name" value="DNA_ligase"/>
</dbReference>
<dbReference type="NCBIfam" id="NF005932">
    <property type="entry name" value="PRK07956.1"/>
    <property type="match status" value="1"/>
</dbReference>
<keyword evidence="8 11" id="KW-0520">NAD</keyword>
<dbReference type="SUPFAM" id="SSF50249">
    <property type="entry name" value="Nucleic acid-binding proteins"/>
    <property type="match status" value="1"/>
</dbReference>
<dbReference type="SUPFAM" id="SSF47781">
    <property type="entry name" value="RuvA domain 2-like"/>
    <property type="match status" value="1"/>
</dbReference>
<dbReference type="Gene3D" id="3.30.470.30">
    <property type="entry name" value="DNA ligase/mRNA capping enzyme"/>
    <property type="match status" value="1"/>
</dbReference>
<evidence type="ECO:0000256" key="2">
    <source>
        <dbReference type="ARBA" id="ARBA00022598"/>
    </source>
</evidence>
<feature type="binding site" evidence="11">
    <location>
        <position position="426"/>
    </location>
    <ligand>
        <name>Zn(2+)</name>
        <dbReference type="ChEBI" id="CHEBI:29105"/>
    </ligand>
</feature>
<dbReference type="InterPro" id="IPR013839">
    <property type="entry name" value="DNAligase_adenylation"/>
</dbReference>
<dbReference type="Pfam" id="PF01653">
    <property type="entry name" value="DNA_ligase_aden"/>
    <property type="match status" value="1"/>
</dbReference>
<dbReference type="InterPro" id="IPR036420">
    <property type="entry name" value="BRCT_dom_sf"/>
</dbReference>
<dbReference type="SUPFAM" id="SSF56091">
    <property type="entry name" value="DNA ligase/mRNA capping enzyme, catalytic domain"/>
    <property type="match status" value="1"/>
</dbReference>
<dbReference type="Gene3D" id="1.10.150.20">
    <property type="entry name" value="5' to 3' exonuclease, C-terminal subdomain"/>
    <property type="match status" value="2"/>
</dbReference>
<keyword evidence="6 11" id="KW-0862">Zinc</keyword>
<comment type="caution">
    <text evidence="13">The sequence shown here is derived from an EMBL/GenBank/DDBJ whole genome shotgun (WGS) entry which is preliminary data.</text>
</comment>
<evidence type="ECO:0000256" key="7">
    <source>
        <dbReference type="ARBA" id="ARBA00022842"/>
    </source>
</evidence>
<feature type="binding site" evidence="11">
    <location>
        <position position="314"/>
    </location>
    <ligand>
        <name>NAD(+)</name>
        <dbReference type="ChEBI" id="CHEBI:57540"/>
    </ligand>
</feature>
<dbReference type="Pfam" id="PF12826">
    <property type="entry name" value="HHH_2"/>
    <property type="match status" value="1"/>
</dbReference>
<feature type="active site" description="N6-AMP-lysine intermediate" evidence="11">
    <location>
        <position position="118"/>
    </location>
</feature>
<dbReference type="InterPro" id="IPR018239">
    <property type="entry name" value="DNA_ligase_AS"/>
</dbReference>
<dbReference type="InterPro" id="IPR013840">
    <property type="entry name" value="DNAligase_N"/>
</dbReference>
<keyword evidence="2 11" id="KW-0436">Ligase</keyword>
<evidence type="ECO:0000256" key="9">
    <source>
        <dbReference type="ARBA" id="ARBA00023204"/>
    </source>
</evidence>
<keyword evidence="9 11" id="KW-0234">DNA repair</keyword>
<dbReference type="EC" id="6.5.1.2" evidence="11"/>
<dbReference type="InterPro" id="IPR041663">
    <property type="entry name" value="DisA/LigA_HHH"/>
</dbReference>
<dbReference type="CDD" id="cd17748">
    <property type="entry name" value="BRCT_DNA_ligase_like"/>
    <property type="match status" value="1"/>
</dbReference>
<dbReference type="RefSeq" id="WP_123663519.1">
    <property type="nucleotide sequence ID" value="NZ_RARA01000027.1"/>
</dbReference>
<dbReference type="InterPro" id="IPR003583">
    <property type="entry name" value="Hlx-hairpin-Hlx_DNA-bd_motif"/>
</dbReference>
<keyword evidence="7 11" id="KW-0460">Magnesium</keyword>
<feature type="binding site" evidence="11">
    <location>
        <position position="116"/>
    </location>
    <ligand>
        <name>NAD(+)</name>
        <dbReference type="ChEBI" id="CHEBI:57540"/>
    </ligand>
</feature>
<evidence type="ECO:0000256" key="4">
    <source>
        <dbReference type="ARBA" id="ARBA00022723"/>
    </source>
</evidence>
<dbReference type="InterPro" id="IPR004150">
    <property type="entry name" value="NAD_DNA_ligase_OB"/>
</dbReference>
<dbReference type="InterPro" id="IPR004149">
    <property type="entry name" value="Znf_DNAligase_C4"/>
</dbReference>
<evidence type="ECO:0000256" key="6">
    <source>
        <dbReference type="ARBA" id="ARBA00022833"/>
    </source>
</evidence>
<dbReference type="EMBL" id="RARA01000027">
    <property type="protein sequence ID" value="ROT46903.1"/>
    <property type="molecule type" value="Genomic_DNA"/>
</dbReference>
<dbReference type="Proteomes" id="UP000270927">
    <property type="component" value="Unassembled WGS sequence"/>
</dbReference>
<dbReference type="SUPFAM" id="SSF52113">
    <property type="entry name" value="BRCT domain"/>
    <property type="match status" value="1"/>
</dbReference>
<protein>
    <recommendedName>
        <fullName evidence="11">DNA ligase</fullName>
        <ecNumber evidence="11">6.5.1.2</ecNumber>
    </recommendedName>
    <alternativeName>
        <fullName evidence="11">Polydeoxyribonucleotide synthase [NAD(+)]</fullName>
    </alternativeName>
</protein>
<dbReference type="PROSITE" id="PS01055">
    <property type="entry name" value="DNA_LIGASE_N1"/>
    <property type="match status" value="1"/>
</dbReference>
<evidence type="ECO:0000313" key="14">
    <source>
        <dbReference type="Proteomes" id="UP000270927"/>
    </source>
</evidence>
<name>A0A3N2QAT8_9BACT</name>
<evidence type="ECO:0000313" key="13">
    <source>
        <dbReference type="EMBL" id="ROT46903.1"/>
    </source>
</evidence>
<feature type="domain" description="BRCT" evidence="12">
    <location>
        <begin position="592"/>
        <end position="670"/>
    </location>
</feature>
<dbReference type="GO" id="GO:0046872">
    <property type="term" value="F:metal ion binding"/>
    <property type="evidence" value="ECO:0007669"/>
    <property type="project" value="UniProtKB-KW"/>
</dbReference>
<dbReference type="NCBIfam" id="TIGR00575">
    <property type="entry name" value="dnlj"/>
    <property type="match status" value="1"/>
</dbReference>
<organism evidence="13 14">
    <name type="scientific">Candidatus Cardinium hertigii</name>
    <dbReference type="NCBI Taxonomy" id="247481"/>
    <lineage>
        <taxon>Bacteria</taxon>
        <taxon>Pseudomonadati</taxon>
        <taxon>Bacteroidota</taxon>
        <taxon>Cytophagia</taxon>
        <taxon>Cytophagales</taxon>
        <taxon>Amoebophilaceae</taxon>
        <taxon>Candidatus Cardinium</taxon>
    </lineage>
</organism>
<dbReference type="PANTHER" id="PTHR23389">
    <property type="entry name" value="CHROMOSOME TRANSMISSION FIDELITY FACTOR 18"/>
    <property type="match status" value="1"/>
</dbReference>
<feature type="binding site" evidence="11">
    <location>
        <position position="432"/>
    </location>
    <ligand>
        <name>Zn(2+)</name>
        <dbReference type="ChEBI" id="CHEBI:29105"/>
    </ligand>
</feature>
<dbReference type="Gene3D" id="2.40.50.140">
    <property type="entry name" value="Nucleic acid-binding proteins"/>
    <property type="match status" value="1"/>
</dbReference>
<feature type="binding site" evidence="11">
    <location>
        <position position="408"/>
    </location>
    <ligand>
        <name>Zn(2+)</name>
        <dbReference type="ChEBI" id="CHEBI:29105"/>
    </ligand>
</feature>
<dbReference type="CDD" id="cd00114">
    <property type="entry name" value="LIGANc"/>
    <property type="match status" value="1"/>
</dbReference>
<dbReference type="SMART" id="SM00278">
    <property type="entry name" value="HhH1"/>
    <property type="match status" value="4"/>
</dbReference>
<dbReference type="InterPro" id="IPR001357">
    <property type="entry name" value="BRCT_dom"/>
</dbReference>
<feature type="binding site" evidence="11">
    <location>
        <position position="175"/>
    </location>
    <ligand>
        <name>NAD(+)</name>
        <dbReference type="ChEBI" id="CHEBI:57540"/>
    </ligand>
</feature>
<feature type="binding site" evidence="11">
    <location>
        <position position="411"/>
    </location>
    <ligand>
        <name>Zn(2+)</name>
        <dbReference type="ChEBI" id="CHEBI:29105"/>
    </ligand>
</feature>
<dbReference type="GO" id="GO:0006281">
    <property type="term" value="P:DNA repair"/>
    <property type="evidence" value="ECO:0007669"/>
    <property type="project" value="UniProtKB-KW"/>
</dbReference>
<comment type="function">
    <text evidence="1 11">DNA ligase that catalyzes the formation of phosphodiester linkages between 5'-phosphoryl and 3'-hydroxyl groups in double-stranded DNA using NAD as a coenzyme and as the energy source for the reaction. It is essential for DNA replication and repair of damaged DNA.</text>
</comment>
<dbReference type="PROSITE" id="PS50172">
    <property type="entry name" value="BRCT"/>
    <property type="match status" value="1"/>
</dbReference>
<dbReference type="OrthoDB" id="9759736at2"/>
<dbReference type="AlphaFoldDB" id="A0A3N2QAT8"/>
<dbReference type="GO" id="GO:0003911">
    <property type="term" value="F:DNA ligase (NAD+) activity"/>
    <property type="evidence" value="ECO:0007669"/>
    <property type="project" value="UniProtKB-UniRule"/>
</dbReference>
<comment type="catalytic activity">
    <reaction evidence="10 11">
        <text>NAD(+) + (deoxyribonucleotide)n-3'-hydroxyl + 5'-phospho-(deoxyribonucleotide)m = (deoxyribonucleotide)n+m + AMP + beta-nicotinamide D-nucleotide.</text>
        <dbReference type="EC" id="6.5.1.2"/>
    </reaction>
</comment>
<dbReference type="HAMAP" id="MF_01588">
    <property type="entry name" value="DNA_ligase_A"/>
    <property type="match status" value="1"/>
</dbReference>
<dbReference type="SMART" id="SM00532">
    <property type="entry name" value="LIGANc"/>
    <property type="match status" value="1"/>
</dbReference>
<feature type="binding site" evidence="11">
    <location>
        <position position="290"/>
    </location>
    <ligand>
        <name>NAD(+)</name>
        <dbReference type="ChEBI" id="CHEBI:57540"/>
    </ligand>
</feature>
<dbReference type="GO" id="GO:0003677">
    <property type="term" value="F:DNA binding"/>
    <property type="evidence" value="ECO:0007669"/>
    <property type="project" value="InterPro"/>
</dbReference>
<keyword evidence="4 11" id="KW-0479">Metal-binding</keyword>
<evidence type="ECO:0000256" key="5">
    <source>
        <dbReference type="ARBA" id="ARBA00022763"/>
    </source>
</evidence>
<dbReference type="InterPro" id="IPR010994">
    <property type="entry name" value="RuvA_2-like"/>
</dbReference>
<dbReference type="GO" id="GO:0005829">
    <property type="term" value="C:cytosol"/>
    <property type="evidence" value="ECO:0007669"/>
    <property type="project" value="TreeGrafter"/>
</dbReference>
<keyword evidence="3 11" id="KW-0235">DNA replication</keyword>
<keyword evidence="5 11" id="KW-0227">DNA damage</keyword>
<gene>
    <name evidence="11 13" type="primary">ligA</name>
    <name evidence="13" type="ORF">EDM02_04980</name>
</gene>
<proteinExistence type="inferred from homology"/>
<feature type="binding site" evidence="11">
    <location>
        <begin position="36"/>
        <end position="40"/>
    </location>
    <ligand>
        <name>NAD(+)</name>
        <dbReference type="ChEBI" id="CHEBI:57540"/>
    </ligand>
</feature>
<dbReference type="Gene3D" id="3.40.50.10190">
    <property type="entry name" value="BRCT domain"/>
    <property type="match status" value="1"/>
</dbReference>
<dbReference type="InterPro" id="IPR012340">
    <property type="entry name" value="NA-bd_OB-fold"/>
</dbReference>
<dbReference type="SMART" id="SM00292">
    <property type="entry name" value="BRCT"/>
    <property type="match status" value="1"/>
</dbReference>
<keyword evidence="14" id="KW-1185">Reference proteome</keyword>
<sequence>MQPSELAIGNEIKRLVHLIKHQNENYFQKGISEISDYEYDQLLKRLSLLEEAYPHLKQSHSPTEALGERPIPGFSLVYHQAPMLSLAKTYLEEEIAQFVTRVNKILPGSSIDFLCEPKIDGMALSIVYEQGKLVRVVTRGDGEKGDDITRNAIKCLPFPKTIEDFSYQSFEVRGEACMPKAVFEALNNVRKEQGEALWANPRNITAGTLKTLDIDLVKGRSLAFYGYSFYSQAHPCATQQEGLALLSKLGFATAPFYKLCSNTTEIMAYIHYWGQHKDELPFGIDGIVIKVNDLTQQTAIGMTSTSPRWAIAYKYQPDMAHSILEKVTFQVGRTGVVTPIAHFQPMALAGTMVRRASLYNADALAKKDLYVGDTIFIEKGGGIIPKVVGVDVTRRVKTSMPIAFAQICPACHTVLQREEGTVAYYCPNKQQCLPQLKGALLHFAHRKAMDIDSLGPKTVEALCKAKLVTTAVDLYTLRYEEMRSLEGFQQVMIQKLLSNIKSSKSKSFDKVVFALGIQYVGETVAKKLALYFKSMARLQRVTITELLQLPDVGEKIAQSIMDYLQDPFQQAILVGLQKAGLQFAMQEELVLHSKLPLASKKFVITGIFQQFTRQELIKYIEQAGGTLLSSISDKVDYLVVGSKAGSSKLAKAKTLAIPILGENDIARLVL</sequence>
<dbReference type="Pfam" id="PF00533">
    <property type="entry name" value="BRCT"/>
    <property type="match status" value="1"/>
</dbReference>
<dbReference type="Pfam" id="PF03120">
    <property type="entry name" value="OB_DNA_ligase"/>
    <property type="match status" value="1"/>
</dbReference>
<evidence type="ECO:0000256" key="3">
    <source>
        <dbReference type="ARBA" id="ARBA00022705"/>
    </source>
</evidence>
<comment type="similarity">
    <text evidence="11">Belongs to the NAD-dependent DNA ligase family. LigA subfamily.</text>
</comment>
<dbReference type="Gene3D" id="1.10.287.610">
    <property type="entry name" value="Helix hairpin bin"/>
    <property type="match status" value="1"/>
</dbReference>
<dbReference type="Gene3D" id="6.20.10.30">
    <property type="match status" value="1"/>
</dbReference>
<reference evidence="13 14" key="1">
    <citation type="submission" date="2018-09" db="EMBL/GenBank/DDBJ databases">
        <title>Comparative Genomics of Wolbachia-Cardinium Dual Endosymbiosis in a Plant-Parasitic Nematode.</title>
        <authorList>
            <person name="Brown A.M.V."/>
            <person name="Wasala S.K."/>
            <person name="Howe D.K."/>
            <person name="Peetz A.B."/>
            <person name="Zasada I.A."/>
            <person name="Denver D.R."/>
        </authorList>
    </citation>
    <scope>NUCLEOTIDE SEQUENCE [LARGE SCALE GENOMIC DNA]</scope>
    <source>
        <strain evidence="13 14">Pp_1</strain>
    </source>
</reference>
<comment type="cofactor">
    <cofactor evidence="11">
        <name>Mg(2+)</name>
        <dbReference type="ChEBI" id="CHEBI:18420"/>
    </cofactor>
    <cofactor evidence="11">
        <name>Mn(2+)</name>
        <dbReference type="ChEBI" id="CHEBI:29035"/>
    </cofactor>
</comment>
<evidence type="ECO:0000259" key="12">
    <source>
        <dbReference type="PROSITE" id="PS50172"/>
    </source>
</evidence>
<keyword evidence="11" id="KW-0464">Manganese</keyword>
<dbReference type="PANTHER" id="PTHR23389:SF9">
    <property type="entry name" value="DNA LIGASE"/>
    <property type="match status" value="1"/>
</dbReference>
<evidence type="ECO:0000256" key="11">
    <source>
        <dbReference type="HAMAP-Rule" id="MF_01588"/>
    </source>
</evidence>
<feature type="binding site" evidence="11">
    <location>
        <begin position="85"/>
        <end position="86"/>
    </location>
    <ligand>
        <name>NAD(+)</name>
        <dbReference type="ChEBI" id="CHEBI:57540"/>
    </ligand>
</feature>
<evidence type="ECO:0000256" key="10">
    <source>
        <dbReference type="ARBA" id="ARBA00034005"/>
    </source>
</evidence>
<dbReference type="Pfam" id="PF03119">
    <property type="entry name" value="DNA_ligase_ZBD"/>
    <property type="match status" value="1"/>
</dbReference>
<evidence type="ECO:0000256" key="1">
    <source>
        <dbReference type="ARBA" id="ARBA00004067"/>
    </source>
</evidence>
<evidence type="ECO:0000256" key="8">
    <source>
        <dbReference type="ARBA" id="ARBA00023027"/>
    </source>
</evidence>
<feature type="binding site" evidence="11">
    <location>
        <position position="139"/>
    </location>
    <ligand>
        <name>NAD(+)</name>
        <dbReference type="ChEBI" id="CHEBI:57540"/>
    </ligand>
</feature>